<evidence type="ECO:0000313" key="1">
    <source>
        <dbReference type="EMBL" id="GAA3798100.1"/>
    </source>
</evidence>
<comment type="caution">
    <text evidence="1">The sequence shown here is derived from an EMBL/GenBank/DDBJ whole genome shotgun (WGS) entry which is preliminary data.</text>
</comment>
<organism evidence="1 2">
    <name type="scientific">Streptomyces coacervatus</name>
    <dbReference type="NCBI Taxonomy" id="647381"/>
    <lineage>
        <taxon>Bacteria</taxon>
        <taxon>Bacillati</taxon>
        <taxon>Actinomycetota</taxon>
        <taxon>Actinomycetes</taxon>
        <taxon>Kitasatosporales</taxon>
        <taxon>Streptomycetaceae</taxon>
        <taxon>Streptomyces</taxon>
    </lineage>
</organism>
<dbReference type="Pfam" id="PF04672">
    <property type="entry name" value="Methyltransf_19"/>
    <property type="match status" value="1"/>
</dbReference>
<evidence type="ECO:0000313" key="2">
    <source>
        <dbReference type="Proteomes" id="UP001501009"/>
    </source>
</evidence>
<dbReference type="Proteomes" id="UP001501009">
    <property type="component" value="Unassembled WGS sequence"/>
</dbReference>
<dbReference type="SUPFAM" id="SSF53335">
    <property type="entry name" value="S-adenosyl-L-methionine-dependent methyltransferases"/>
    <property type="match status" value="1"/>
</dbReference>
<dbReference type="PIRSF" id="PIRSF017393">
    <property type="entry name" value="MTase_SAV2177"/>
    <property type="match status" value="1"/>
</dbReference>
<dbReference type="InterPro" id="IPR029063">
    <property type="entry name" value="SAM-dependent_MTases_sf"/>
</dbReference>
<dbReference type="GO" id="GO:0032259">
    <property type="term" value="P:methylation"/>
    <property type="evidence" value="ECO:0007669"/>
    <property type="project" value="UniProtKB-KW"/>
</dbReference>
<reference evidence="2" key="1">
    <citation type="journal article" date="2019" name="Int. J. Syst. Evol. Microbiol.">
        <title>The Global Catalogue of Microorganisms (GCM) 10K type strain sequencing project: providing services to taxonomists for standard genome sequencing and annotation.</title>
        <authorList>
            <consortium name="The Broad Institute Genomics Platform"/>
            <consortium name="The Broad Institute Genome Sequencing Center for Infectious Disease"/>
            <person name="Wu L."/>
            <person name="Ma J."/>
        </authorList>
    </citation>
    <scope>NUCLEOTIDE SEQUENCE [LARGE SCALE GENOMIC DNA]</scope>
    <source>
        <strain evidence="2">JCM 17138</strain>
    </source>
</reference>
<dbReference type="EMBL" id="BAABDE010000016">
    <property type="protein sequence ID" value="GAA3798100.1"/>
    <property type="molecule type" value="Genomic_DNA"/>
</dbReference>
<dbReference type="Gene3D" id="3.40.50.150">
    <property type="entry name" value="Vaccinia Virus protein VP39"/>
    <property type="match status" value="1"/>
</dbReference>
<accession>A0ABP7HNN5</accession>
<dbReference type="GO" id="GO:0008168">
    <property type="term" value="F:methyltransferase activity"/>
    <property type="evidence" value="ECO:0007669"/>
    <property type="project" value="UniProtKB-KW"/>
</dbReference>
<protein>
    <submittedName>
        <fullName evidence="1">SAM-dependent methyltransferase</fullName>
    </submittedName>
</protein>
<keyword evidence="1" id="KW-0808">Transferase</keyword>
<keyword evidence="2" id="KW-1185">Reference proteome</keyword>
<gene>
    <name evidence="1" type="ORF">GCM10022403_034950</name>
</gene>
<name>A0ABP7HNN5_9ACTN</name>
<keyword evidence="1" id="KW-0489">Methyltransferase</keyword>
<proteinExistence type="predicted"/>
<dbReference type="InterPro" id="IPR006764">
    <property type="entry name" value="SAM_dep_MeTrfase_SAV2177_type"/>
</dbReference>
<sequence length="278" mass="30086">MDGWGAAVERGRVPRLDVLDVTSPNPARMTNYLLGGKDHYPADREACARLLQLVPAARQVADSAHRFLLRVTSQLVREYGVRQFVVLGAGLPTPVAVHQVAQSIDARARVVYADEDALVLAHARALWEDRRRTLVVRGGPLQTRQLLGDPAVRRLIDITLPVAVLFVSVLHTIPEPADPAVVLEQTAALLAPGSLVAASHLVGEDADVRRQADAVWREAAGGRWGRVRPRAEVGPYFGALRLLAPGLVDVGRWRPGSDRTAGSGDRAWAEYGGVALVR</sequence>